<dbReference type="InterPro" id="IPR013798">
    <property type="entry name" value="Indole-3-glycerol_P_synth_dom"/>
</dbReference>
<reference evidence="10" key="1">
    <citation type="submission" date="2018-05" db="EMBL/GenBank/DDBJ databases">
        <authorList>
            <person name="Lanie J.A."/>
            <person name="Ng W.-L."/>
            <person name="Kazmierczak K.M."/>
            <person name="Andrzejewski T.M."/>
            <person name="Davidsen T.M."/>
            <person name="Wayne K.J."/>
            <person name="Tettelin H."/>
            <person name="Glass J.I."/>
            <person name="Rusch D."/>
            <person name="Podicherti R."/>
            <person name="Tsui H.-C.T."/>
            <person name="Winkler M.E."/>
        </authorList>
    </citation>
    <scope>NUCLEOTIDE SEQUENCE</scope>
</reference>
<organism evidence="10">
    <name type="scientific">marine metagenome</name>
    <dbReference type="NCBI Taxonomy" id="408172"/>
    <lineage>
        <taxon>unclassified sequences</taxon>
        <taxon>metagenomes</taxon>
        <taxon>ecological metagenomes</taxon>
    </lineage>
</organism>
<protein>
    <recommendedName>
        <fullName evidence="3">indole-3-glycerol-phosphate synthase</fullName>
        <ecNumber evidence="3">4.1.1.48</ecNumber>
    </recommendedName>
</protein>
<sequence>MKKASPSQGLIRKAYVPVEIAKQYQQASAACLSVLTDEPFFQGSIEHLMIVREAVNLPVLRKDFIVDEYQIYESRYKGADCILLIVSALSKNELQDFYHLALDLNLDVLVEVHNQKEVETALDLKPKLIGINNRNLETFEVDLGTTIRLSEEIPKEILTVSESGIKSSKDIKRLISCGVNVFLVGEALMRAENPGRELKNLFFYR</sequence>
<dbReference type="GO" id="GO:0004425">
    <property type="term" value="F:indole-3-glycerol-phosphate synthase activity"/>
    <property type="evidence" value="ECO:0007669"/>
    <property type="project" value="UniProtKB-EC"/>
</dbReference>
<evidence type="ECO:0000256" key="1">
    <source>
        <dbReference type="ARBA" id="ARBA00001633"/>
    </source>
</evidence>
<evidence type="ECO:0000256" key="6">
    <source>
        <dbReference type="ARBA" id="ARBA00022822"/>
    </source>
</evidence>
<dbReference type="InterPro" id="IPR011060">
    <property type="entry name" value="RibuloseP-bd_barrel"/>
</dbReference>
<dbReference type="FunFam" id="3.20.20.70:FF:000024">
    <property type="entry name" value="Indole-3-glycerol phosphate synthase"/>
    <property type="match status" value="1"/>
</dbReference>
<dbReference type="Pfam" id="PF00218">
    <property type="entry name" value="IGPS"/>
    <property type="match status" value="1"/>
</dbReference>
<dbReference type="PANTHER" id="PTHR22854:SF2">
    <property type="entry name" value="INDOLE-3-GLYCEROL-PHOSPHATE SYNTHASE"/>
    <property type="match status" value="1"/>
</dbReference>
<feature type="domain" description="Indole-3-glycerol phosphate synthase" evidence="9">
    <location>
        <begin position="1"/>
        <end position="201"/>
    </location>
</feature>
<evidence type="ECO:0000313" key="10">
    <source>
        <dbReference type="EMBL" id="SUZ65010.1"/>
    </source>
</evidence>
<dbReference type="EC" id="4.1.1.48" evidence="3"/>
<dbReference type="Gene3D" id="3.20.20.70">
    <property type="entry name" value="Aldolase class I"/>
    <property type="match status" value="1"/>
</dbReference>
<evidence type="ECO:0000256" key="4">
    <source>
        <dbReference type="ARBA" id="ARBA00022605"/>
    </source>
</evidence>
<name>A0A381PDJ0_9ZZZZ</name>
<keyword evidence="5" id="KW-0210">Decarboxylase</keyword>
<evidence type="ECO:0000256" key="7">
    <source>
        <dbReference type="ARBA" id="ARBA00023141"/>
    </source>
</evidence>
<gene>
    <name evidence="10" type="ORF">METZ01_LOCUS17864</name>
</gene>
<evidence type="ECO:0000259" key="9">
    <source>
        <dbReference type="Pfam" id="PF00218"/>
    </source>
</evidence>
<keyword evidence="8" id="KW-0456">Lyase</keyword>
<dbReference type="InterPro" id="IPR013785">
    <property type="entry name" value="Aldolase_TIM"/>
</dbReference>
<dbReference type="GO" id="GO:0004640">
    <property type="term" value="F:phosphoribosylanthranilate isomerase activity"/>
    <property type="evidence" value="ECO:0007669"/>
    <property type="project" value="TreeGrafter"/>
</dbReference>
<dbReference type="AlphaFoldDB" id="A0A381PDJ0"/>
<comment type="pathway">
    <text evidence="2">Amino-acid biosynthesis; L-tryptophan biosynthesis; L-tryptophan from chorismate: step 4/5.</text>
</comment>
<keyword evidence="6" id="KW-0822">Tryptophan biosynthesis</keyword>
<evidence type="ECO:0000256" key="8">
    <source>
        <dbReference type="ARBA" id="ARBA00023239"/>
    </source>
</evidence>
<dbReference type="PANTHER" id="PTHR22854">
    <property type="entry name" value="TRYPTOPHAN BIOSYNTHESIS PROTEIN"/>
    <property type="match status" value="1"/>
</dbReference>
<dbReference type="InterPro" id="IPR045186">
    <property type="entry name" value="Indole-3-glycerol_P_synth"/>
</dbReference>
<keyword evidence="4" id="KW-0028">Amino-acid biosynthesis</keyword>
<evidence type="ECO:0000256" key="3">
    <source>
        <dbReference type="ARBA" id="ARBA00012362"/>
    </source>
</evidence>
<dbReference type="NCBIfam" id="NF001377">
    <property type="entry name" value="PRK00278.2-4"/>
    <property type="match status" value="1"/>
</dbReference>
<accession>A0A381PDJ0</accession>
<evidence type="ECO:0000256" key="5">
    <source>
        <dbReference type="ARBA" id="ARBA00022793"/>
    </source>
</evidence>
<evidence type="ECO:0000256" key="2">
    <source>
        <dbReference type="ARBA" id="ARBA00004696"/>
    </source>
</evidence>
<dbReference type="CDD" id="cd00331">
    <property type="entry name" value="IGPS"/>
    <property type="match status" value="1"/>
</dbReference>
<dbReference type="GO" id="GO:0000162">
    <property type="term" value="P:L-tryptophan biosynthetic process"/>
    <property type="evidence" value="ECO:0007669"/>
    <property type="project" value="UniProtKB-UniPathway"/>
</dbReference>
<comment type="catalytic activity">
    <reaction evidence="1">
        <text>1-(2-carboxyphenylamino)-1-deoxy-D-ribulose 5-phosphate + H(+) = (1S,2R)-1-C-(indol-3-yl)glycerol 3-phosphate + CO2 + H2O</text>
        <dbReference type="Rhea" id="RHEA:23476"/>
        <dbReference type="ChEBI" id="CHEBI:15377"/>
        <dbReference type="ChEBI" id="CHEBI:15378"/>
        <dbReference type="ChEBI" id="CHEBI:16526"/>
        <dbReference type="ChEBI" id="CHEBI:58613"/>
        <dbReference type="ChEBI" id="CHEBI:58866"/>
        <dbReference type="EC" id="4.1.1.48"/>
    </reaction>
</comment>
<dbReference type="EMBL" id="UINC01000949">
    <property type="protein sequence ID" value="SUZ65010.1"/>
    <property type="molecule type" value="Genomic_DNA"/>
</dbReference>
<dbReference type="SUPFAM" id="SSF51366">
    <property type="entry name" value="Ribulose-phoshate binding barrel"/>
    <property type="match status" value="1"/>
</dbReference>
<proteinExistence type="predicted"/>
<keyword evidence="7" id="KW-0057">Aromatic amino acid biosynthesis</keyword>
<dbReference type="UniPathway" id="UPA00035">
    <property type="reaction ID" value="UER00043"/>
</dbReference>